<keyword evidence="6" id="KW-0539">Nucleus</keyword>
<feature type="compositionally biased region" description="Low complexity" evidence="7">
    <location>
        <begin position="715"/>
        <end position="743"/>
    </location>
</feature>
<evidence type="ECO:0000256" key="4">
    <source>
        <dbReference type="ARBA" id="ARBA00023015"/>
    </source>
</evidence>
<dbReference type="Gene3D" id="1.20.120.2010">
    <property type="entry name" value="NAB conserved domain 2"/>
    <property type="match status" value="1"/>
</dbReference>
<dbReference type="Pfam" id="PF04905">
    <property type="entry name" value="NCD2"/>
    <property type="match status" value="1"/>
</dbReference>
<keyword evidence="3" id="KW-0678">Repressor</keyword>
<feature type="compositionally biased region" description="Polar residues" evidence="7">
    <location>
        <begin position="608"/>
        <end position="628"/>
    </location>
</feature>
<feature type="region of interest" description="Disordered" evidence="7">
    <location>
        <begin position="81"/>
        <end position="105"/>
    </location>
</feature>
<reference evidence="11" key="1">
    <citation type="submission" date="2025-08" db="UniProtKB">
        <authorList>
            <consortium name="RefSeq"/>
        </authorList>
    </citation>
    <scope>IDENTIFICATION</scope>
    <source>
        <tissue evidence="11">Muscle</tissue>
    </source>
</reference>
<accession>A0ABM1SCJ5</accession>
<evidence type="ECO:0000313" key="11">
    <source>
        <dbReference type="RefSeq" id="XP_022241350.1"/>
    </source>
</evidence>
<name>A0ABM1SCJ5_LIMPO</name>
<evidence type="ECO:0000256" key="7">
    <source>
        <dbReference type="SAM" id="MobiDB-lite"/>
    </source>
</evidence>
<evidence type="ECO:0000256" key="6">
    <source>
        <dbReference type="ARBA" id="ARBA00023242"/>
    </source>
</evidence>
<dbReference type="InterPro" id="IPR013761">
    <property type="entry name" value="SAM/pointed_sf"/>
</dbReference>
<proteinExistence type="inferred from homology"/>
<evidence type="ECO:0000313" key="10">
    <source>
        <dbReference type="Proteomes" id="UP000694941"/>
    </source>
</evidence>
<comment type="subcellular location">
    <subcellularLocation>
        <location evidence="1">Nucleus</location>
    </subcellularLocation>
</comment>
<keyword evidence="10" id="KW-1185">Reference proteome</keyword>
<dbReference type="Pfam" id="PF04904">
    <property type="entry name" value="SAM_NCD1"/>
    <property type="match status" value="1"/>
</dbReference>
<feature type="region of interest" description="Disordered" evidence="7">
    <location>
        <begin position="461"/>
        <end position="497"/>
    </location>
</feature>
<dbReference type="Gene3D" id="1.10.150.50">
    <property type="entry name" value="Transcription Factor, Ets-1"/>
    <property type="match status" value="1"/>
</dbReference>
<evidence type="ECO:0000259" key="8">
    <source>
        <dbReference type="Pfam" id="PF04904"/>
    </source>
</evidence>
<feature type="domain" description="Nab N-terminal" evidence="8">
    <location>
        <begin position="147"/>
        <end position="224"/>
    </location>
</feature>
<feature type="compositionally biased region" description="Low complexity" evidence="7">
    <location>
        <begin position="303"/>
        <end position="315"/>
    </location>
</feature>
<feature type="region of interest" description="Disordered" evidence="7">
    <location>
        <begin position="594"/>
        <end position="628"/>
    </location>
</feature>
<protein>
    <submittedName>
        <fullName evidence="11">NGFI-A-binding protein 1-like isoform X1</fullName>
    </submittedName>
</protein>
<gene>
    <name evidence="11" type="primary">LOC106459206</name>
</gene>
<evidence type="ECO:0000256" key="2">
    <source>
        <dbReference type="ARBA" id="ARBA00008864"/>
    </source>
</evidence>
<keyword evidence="5" id="KW-0804">Transcription</keyword>
<dbReference type="InterPro" id="IPR006988">
    <property type="entry name" value="Nab_N"/>
</dbReference>
<feature type="compositionally biased region" description="Pro residues" evidence="7">
    <location>
        <begin position="93"/>
        <end position="105"/>
    </location>
</feature>
<feature type="compositionally biased region" description="Basic and acidic residues" evidence="7">
    <location>
        <begin position="480"/>
        <end position="491"/>
    </location>
</feature>
<feature type="region of interest" description="Disordered" evidence="7">
    <location>
        <begin position="238"/>
        <end position="315"/>
    </location>
</feature>
<evidence type="ECO:0000259" key="9">
    <source>
        <dbReference type="Pfam" id="PF04905"/>
    </source>
</evidence>
<dbReference type="Proteomes" id="UP000694941">
    <property type="component" value="Unplaced"/>
</dbReference>
<evidence type="ECO:0000256" key="5">
    <source>
        <dbReference type="ARBA" id="ARBA00023163"/>
    </source>
</evidence>
<dbReference type="InterPro" id="IPR039040">
    <property type="entry name" value="NAB_fam"/>
</dbReference>
<organism evidence="10 11">
    <name type="scientific">Limulus polyphemus</name>
    <name type="common">Atlantic horseshoe crab</name>
    <dbReference type="NCBI Taxonomy" id="6850"/>
    <lineage>
        <taxon>Eukaryota</taxon>
        <taxon>Metazoa</taxon>
        <taxon>Ecdysozoa</taxon>
        <taxon>Arthropoda</taxon>
        <taxon>Chelicerata</taxon>
        <taxon>Merostomata</taxon>
        <taxon>Xiphosura</taxon>
        <taxon>Limulidae</taxon>
        <taxon>Limulus</taxon>
    </lineage>
</organism>
<dbReference type="RefSeq" id="XP_022241350.1">
    <property type="nucleotide sequence ID" value="XM_022385642.1"/>
</dbReference>
<feature type="compositionally biased region" description="Low complexity" evidence="7">
    <location>
        <begin position="277"/>
        <end position="287"/>
    </location>
</feature>
<evidence type="ECO:0000256" key="1">
    <source>
        <dbReference type="ARBA" id="ARBA00004123"/>
    </source>
</evidence>
<dbReference type="InterPro" id="IPR006989">
    <property type="entry name" value="NAB_co-repressor_dom"/>
</dbReference>
<feature type="domain" description="NAB co-repressor" evidence="9">
    <location>
        <begin position="345"/>
        <end position="467"/>
    </location>
</feature>
<dbReference type="InterPro" id="IPR038398">
    <property type="entry name" value="NCD2_sf"/>
</dbReference>
<dbReference type="GeneID" id="106459206"/>
<dbReference type="PANTHER" id="PTHR12623">
    <property type="entry name" value="NGFI-A BINDING PROTEIN"/>
    <property type="match status" value="1"/>
</dbReference>
<feature type="region of interest" description="Disordered" evidence="7">
    <location>
        <begin position="709"/>
        <end position="743"/>
    </location>
</feature>
<comment type="similarity">
    <text evidence="2">Belongs to the NAB family.</text>
</comment>
<keyword evidence="4" id="KW-0805">Transcription regulation</keyword>
<dbReference type="PANTHER" id="PTHR12623:SF10">
    <property type="entry name" value="NGFI-A-BINDING PROTEIN HOMOLOG"/>
    <property type="match status" value="1"/>
</dbReference>
<sequence>MTYISSSYMDCSSTITITTLFVAKVWGRVQSKSSVCTQEIKAVVAATHGPCERRCRDLFLPFCATPPMEQVRELMNHCAVPSTSDTTATTGPGPGPTGPPPPPLVPTGYLGNRMMSRNVNGTSYVGRMYGEHHSASCRQTVAMTSQPTNESELQLYRVLQRANLLSYYDTFICQGGDDVQQLCEAGEEEFLEIMALVGMASKPLHVRRLQKALQEWVNNPAMFQTPLVPALPPNHPSHLLNSLTASGRVGPGPGAPANLSQSTGLPMRPSPPVSMLPNNSSHSSPSPGRKDVTSPSQTHVATQHHQQQLQQFSQLQQQHQIIQSFQQGSGEYGQPGSPISLTPILDENQIQRLAEAAEILIKTMPPLEPKLQNNKKKISKELEYAMSMPEDDPRRMDEMRKYAAIYGRFDCKRKPEKPLTLHEVSVNEAAAQICKHIPALLTRRDELFPLARQVVRDSGYQYSKGHSSFDDTSRSQGYRSYEEDSCKRPRLDPSPYSLIDKTQLEEEKKKRQERYEAIADQLKSIGAQQEDLKAKLLQSQELQNYSGVNQIQPQLEQLSKQHVQLINEQSELNKQLKRLDRYLSSRKGYGHLSNCSESEKIDTDDTDSQFSAYSNTSSPPMSQEVNDSTSLDFNHSITTTDMFSAMRMMSTSKKTNAQITKQLVQETLMDEGLRVVKELANQIKDENESSVTLSKVDILSQAHISKAEKDYVNHSSASTSLPSAVTTSSSISSTTRSSTTPLVVSPPAQNCYGLVSLNGPV</sequence>
<evidence type="ECO:0000256" key="3">
    <source>
        <dbReference type="ARBA" id="ARBA00022491"/>
    </source>
</evidence>